<proteinExistence type="predicted"/>
<accession>A0ABS3M753</accession>
<keyword evidence="3" id="KW-1185">Reference proteome</keyword>
<name>A0ABS3M753_9BACT</name>
<gene>
    <name evidence="2" type="ORF">JHU38_09565</name>
</gene>
<keyword evidence="1" id="KW-0812">Transmembrane</keyword>
<reference evidence="2 3" key="1">
    <citation type="submission" date="2021-01" db="EMBL/GenBank/DDBJ databases">
        <title>Prevotella A2931 sp. nov.</title>
        <authorList>
            <person name="Buhl M."/>
            <person name="Oberhettinger P."/>
        </authorList>
    </citation>
    <scope>NUCLEOTIDE SEQUENCE [LARGE SCALE GENOMIC DNA]</scope>
    <source>
        <strain evidence="2 3">A2931</strain>
    </source>
</reference>
<keyword evidence="1" id="KW-0472">Membrane</keyword>
<organism evidence="2 3">
    <name type="scientific">Prevotella illustrans</name>
    <dbReference type="NCBI Taxonomy" id="2800387"/>
    <lineage>
        <taxon>Bacteria</taxon>
        <taxon>Pseudomonadati</taxon>
        <taxon>Bacteroidota</taxon>
        <taxon>Bacteroidia</taxon>
        <taxon>Bacteroidales</taxon>
        <taxon>Prevotellaceae</taxon>
        <taxon>Prevotella</taxon>
    </lineage>
</organism>
<evidence type="ECO:0000313" key="3">
    <source>
        <dbReference type="Proteomes" id="UP000664265"/>
    </source>
</evidence>
<evidence type="ECO:0000313" key="2">
    <source>
        <dbReference type="EMBL" id="MBO1364013.1"/>
    </source>
</evidence>
<protein>
    <submittedName>
        <fullName evidence="2">Uncharacterized protein</fullName>
    </submittedName>
</protein>
<feature type="transmembrane region" description="Helical" evidence="1">
    <location>
        <begin position="79"/>
        <end position="99"/>
    </location>
</feature>
<dbReference type="RefSeq" id="WP_107582080.1">
    <property type="nucleotide sequence ID" value="NZ_JAERMS010000033.1"/>
</dbReference>
<evidence type="ECO:0000256" key="1">
    <source>
        <dbReference type="SAM" id="Phobius"/>
    </source>
</evidence>
<keyword evidence="1" id="KW-1133">Transmembrane helix</keyword>
<dbReference type="EMBL" id="JAERMS010000033">
    <property type="protein sequence ID" value="MBO1364013.1"/>
    <property type="molecule type" value="Genomic_DNA"/>
</dbReference>
<comment type="caution">
    <text evidence="2">The sequence shown here is derived from an EMBL/GenBank/DDBJ whole genome shotgun (WGS) entry which is preliminary data.</text>
</comment>
<dbReference type="Proteomes" id="UP000664265">
    <property type="component" value="Unassembled WGS sequence"/>
</dbReference>
<sequence length="157" mass="17501">MNKKEDIQQLADRFFAGETTLAEEQRLYRFFRGDDIPTELLPLREMFVSLSLIGIAPDKQTTRKTTTQSRLKVSFRRKLFGVAAAVAVILAMSTTLIHIDREQNYCKAYVNDRLVTDKAAIMSSVAATMSDIGEAGQTGADRQLHDLFGSDDGNADH</sequence>